<dbReference type="Proteomes" id="UP001152561">
    <property type="component" value="Unassembled WGS sequence"/>
</dbReference>
<evidence type="ECO:0000256" key="1">
    <source>
        <dbReference type="ARBA" id="ARBA00009744"/>
    </source>
</evidence>
<dbReference type="SUPFAM" id="SSF55961">
    <property type="entry name" value="Bet v1-like"/>
    <property type="match status" value="1"/>
</dbReference>
<name>A0A9Q1QXF0_9SOLA</name>
<accession>A0A9Q1QXF0</accession>
<evidence type="ECO:0000259" key="2">
    <source>
        <dbReference type="Pfam" id="PF00407"/>
    </source>
</evidence>
<dbReference type="OrthoDB" id="1879545at2759"/>
<dbReference type="GO" id="GO:0005634">
    <property type="term" value="C:nucleus"/>
    <property type="evidence" value="ECO:0007669"/>
    <property type="project" value="TreeGrafter"/>
</dbReference>
<organism evidence="3 4">
    <name type="scientific">Anisodus acutangulus</name>
    <dbReference type="NCBI Taxonomy" id="402998"/>
    <lineage>
        <taxon>Eukaryota</taxon>
        <taxon>Viridiplantae</taxon>
        <taxon>Streptophyta</taxon>
        <taxon>Embryophyta</taxon>
        <taxon>Tracheophyta</taxon>
        <taxon>Spermatophyta</taxon>
        <taxon>Magnoliopsida</taxon>
        <taxon>eudicotyledons</taxon>
        <taxon>Gunneridae</taxon>
        <taxon>Pentapetalae</taxon>
        <taxon>asterids</taxon>
        <taxon>lamiids</taxon>
        <taxon>Solanales</taxon>
        <taxon>Solanaceae</taxon>
        <taxon>Solanoideae</taxon>
        <taxon>Hyoscyameae</taxon>
        <taxon>Anisodus</taxon>
    </lineage>
</organism>
<comment type="similarity">
    <text evidence="1">Belongs to the BetVI family.</text>
</comment>
<dbReference type="GO" id="GO:0004864">
    <property type="term" value="F:protein phosphatase inhibitor activity"/>
    <property type="evidence" value="ECO:0007669"/>
    <property type="project" value="TreeGrafter"/>
</dbReference>
<feature type="domain" description="Bet v I/Major latex protein" evidence="2">
    <location>
        <begin position="19"/>
        <end position="66"/>
    </location>
</feature>
<dbReference type="PANTHER" id="PTHR31213:SF70">
    <property type="entry name" value="MAJOR ALLERGEN PRU AR 1-LIKE"/>
    <property type="match status" value="1"/>
</dbReference>
<dbReference type="Pfam" id="PF00407">
    <property type="entry name" value="Bet_v_1"/>
    <property type="match status" value="1"/>
</dbReference>
<dbReference type="InterPro" id="IPR000916">
    <property type="entry name" value="Bet_v_I/MLP"/>
</dbReference>
<dbReference type="EMBL" id="JAJAGQ010000020">
    <property type="protein sequence ID" value="KAJ8532911.1"/>
    <property type="molecule type" value="Genomic_DNA"/>
</dbReference>
<dbReference type="GO" id="GO:0010427">
    <property type="term" value="F:abscisic acid binding"/>
    <property type="evidence" value="ECO:0007669"/>
    <property type="project" value="TreeGrafter"/>
</dbReference>
<comment type="caution">
    <text evidence="3">The sequence shown here is derived from an EMBL/GenBank/DDBJ whole genome shotgun (WGS) entry which is preliminary data.</text>
</comment>
<dbReference type="PANTHER" id="PTHR31213">
    <property type="entry name" value="OS08G0374000 PROTEIN-RELATED"/>
    <property type="match status" value="1"/>
</dbReference>
<proteinExistence type="inferred from homology"/>
<gene>
    <name evidence="3" type="ORF">K7X08_015800</name>
</gene>
<dbReference type="InterPro" id="IPR050279">
    <property type="entry name" value="Plant_def-hormone_signal"/>
</dbReference>
<reference evidence="4" key="1">
    <citation type="journal article" date="2023" name="Proc. Natl. Acad. Sci. U.S.A.">
        <title>Genomic and structural basis for evolution of tropane alkaloid biosynthesis.</title>
        <authorList>
            <person name="Wanga Y.-J."/>
            <person name="Taina T."/>
            <person name="Yua J.-Y."/>
            <person name="Lia J."/>
            <person name="Xua B."/>
            <person name="Chenc J."/>
            <person name="D'Auriad J.C."/>
            <person name="Huanga J.-P."/>
            <person name="Huanga S.-X."/>
        </authorList>
    </citation>
    <scope>NUCLEOTIDE SEQUENCE [LARGE SCALE GENOMIC DNA]</scope>
    <source>
        <strain evidence="4">cv. KIB-2019</strain>
    </source>
</reference>
<evidence type="ECO:0000313" key="3">
    <source>
        <dbReference type="EMBL" id="KAJ8532911.1"/>
    </source>
</evidence>
<evidence type="ECO:0000313" key="4">
    <source>
        <dbReference type="Proteomes" id="UP001152561"/>
    </source>
</evidence>
<dbReference type="GO" id="GO:0006952">
    <property type="term" value="P:defense response"/>
    <property type="evidence" value="ECO:0007669"/>
    <property type="project" value="InterPro"/>
</dbReference>
<dbReference type="GO" id="GO:0009738">
    <property type="term" value="P:abscisic acid-activated signaling pathway"/>
    <property type="evidence" value="ECO:0007669"/>
    <property type="project" value="TreeGrafter"/>
</dbReference>
<dbReference type="Gene3D" id="3.30.530.20">
    <property type="match status" value="1"/>
</dbReference>
<dbReference type="GO" id="GO:0005737">
    <property type="term" value="C:cytoplasm"/>
    <property type="evidence" value="ECO:0007669"/>
    <property type="project" value="TreeGrafter"/>
</dbReference>
<dbReference type="GO" id="GO:0038023">
    <property type="term" value="F:signaling receptor activity"/>
    <property type="evidence" value="ECO:0007669"/>
    <property type="project" value="TreeGrafter"/>
</dbReference>
<protein>
    <recommendedName>
        <fullName evidence="2">Bet v I/Major latex protein domain-containing protein</fullName>
    </recommendedName>
</protein>
<keyword evidence="4" id="KW-1185">Reference proteome</keyword>
<dbReference type="AlphaFoldDB" id="A0A9Q1QXF0"/>
<sequence length="70" mass="7763">MGVTTFTDEHTSPVSIIDSHNLIPNLLPQAIKSVEFVERDGGVGSVKQINLAEGRNFKSIKYRIAELNEH</sequence>
<dbReference type="InterPro" id="IPR023393">
    <property type="entry name" value="START-like_dom_sf"/>
</dbReference>